<sequence>MEISITKALRELKTLDARILKKINETTFAASKKPKENIRGFKTVEEFEKEAKESIQSIKDLMDRRKQIKKSIVESNATTLVEVSGVKMTVADAIERKNFIEIEKTLLRKMNNDYAQSQEKVEVNNELAQDRLDTQLNNMISKDGKTDLTAVEGYKKLFWESEETKLIDPIHIKEITTKMTLDIESFEDDVDVALSEINARTLITIKQ</sequence>
<evidence type="ECO:0000313" key="1">
    <source>
        <dbReference type="EMBL" id="SFQ37211.1"/>
    </source>
</evidence>
<accession>A0A1I5XYZ4</accession>
<protein>
    <submittedName>
        <fullName evidence="1">Uncharacterized protein</fullName>
    </submittedName>
</protein>
<organism evidence="1 2">
    <name type="scientific">Psychrobacillus psychrotolerans</name>
    <dbReference type="NCBI Taxonomy" id="126156"/>
    <lineage>
        <taxon>Bacteria</taxon>
        <taxon>Bacillati</taxon>
        <taxon>Bacillota</taxon>
        <taxon>Bacilli</taxon>
        <taxon>Bacillales</taxon>
        <taxon>Bacillaceae</taxon>
        <taxon>Psychrobacillus</taxon>
    </lineage>
</organism>
<dbReference type="Proteomes" id="UP000198734">
    <property type="component" value="Unassembled WGS sequence"/>
</dbReference>
<reference evidence="2" key="1">
    <citation type="submission" date="2016-10" db="EMBL/GenBank/DDBJ databases">
        <authorList>
            <person name="Varghese N."/>
            <person name="Submissions S."/>
        </authorList>
    </citation>
    <scope>NUCLEOTIDE SEQUENCE [LARGE SCALE GENOMIC DNA]</scope>
    <source>
        <strain evidence="2">DSM 11706</strain>
    </source>
</reference>
<keyword evidence="2" id="KW-1185">Reference proteome</keyword>
<name>A0A1I5XYZ4_9BACI</name>
<dbReference type="OrthoDB" id="2086746at2"/>
<dbReference type="AlphaFoldDB" id="A0A1I5XYZ4"/>
<dbReference type="RefSeq" id="WP_093536318.1">
    <property type="nucleotide sequence ID" value="NZ_CP183885.1"/>
</dbReference>
<evidence type="ECO:0000313" key="2">
    <source>
        <dbReference type="Proteomes" id="UP000198734"/>
    </source>
</evidence>
<proteinExistence type="predicted"/>
<dbReference type="EMBL" id="FOXU01000002">
    <property type="protein sequence ID" value="SFQ37211.1"/>
    <property type="molecule type" value="Genomic_DNA"/>
</dbReference>
<gene>
    <name evidence="1" type="ORF">SAMN05421670_1805</name>
</gene>